<name>A0A2Z7CPW2_9LAMI</name>
<evidence type="ECO:0000313" key="3">
    <source>
        <dbReference type="Proteomes" id="UP000250235"/>
    </source>
</evidence>
<evidence type="ECO:0000313" key="2">
    <source>
        <dbReference type="EMBL" id="KZV48425.1"/>
    </source>
</evidence>
<organism evidence="2 3">
    <name type="scientific">Dorcoceras hygrometricum</name>
    <dbReference type="NCBI Taxonomy" id="472368"/>
    <lineage>
        <taxon>Eukaryota</taxon>
        <taxon>Viridiplantae</taxon>
        <taxon>Streptophyta</taxon>
        <taxon>Embryophyta</taxon>
        <taxon>Tracheophyta</taxon>
        <taxon>Spermatophyta</taxon>
        <taxon>Magnoliopsida</taxon>
        <taxon>eudicotyledons</taxon>
        <taxon>Gunneridae</taxon>
        <taxon>Pentapetalae</taxon>
        <taxon>asterids</taxon>
        <taxon>lamiids</taxon>
        <taxon>Lamiales</taxon>
        <taxon>Gesneriaceae</taxon>
        <taxon>Didymocarpoideae</taxon>
        <taxon>Trichosporeae</taxon>
        <taxon>Loxocarpinae</taxon>
        <taxon>Dorcoceras</taxon>
    </lineage>
</organism>
<proteinExistence type="predicted"/>
<keyword evidence="3" id="KW-1185">Reference proteome</keyword>
<protein>
    <submittedName>
        <fullName evidence="2">Uncharacterized protein</fullName>
    </submittedName>
</protein>
<accession>A0A2Z7CPW2</accession>
<sequence>MQSGDFNQCEGSSNPFLGSASSSSPLMVDSNVAPIVFAPSASNDWCRCLHGVKKKTKPMKS</sequence>
<dbReference type="Proteomes" id="UP000250235">
    <property type="component" value="Unassembled WGS sequence"/>
</dbReference>
<feature type="region of interest" description="Disordered" evidence="1">
    <location>
        <begin position="1"/>
        <end position="22"/>
    </location>
</feature>
<gene>
    <name evidence="2" type="ORF">F511_37920</name>
</gene>
<reference evidence="2 3" key="1">
    <citation type="journal article" date="2015" name="Proc. Natl. Acad. Sci. U.S.A.">
        <title>The resurrection genome of Boea hygrometrica: A blueprint for survival of dehydration.</title>
        <authorList>
            <person name="Xiao L."/>
            <person name="Yang G."/>
            <person name="Zhang L."/>
            <person name="Yang X."/>
            <person name="Zhao S."/>
            <person name="Ji Z."/>
            <person name="Zhou Q."/>
            <person name="Hu M."/>
            <person name="Wang Y."/>
            <person name="Chen M."/>
            <person name="Xu Y."/>
            <person name="Jin H."/>
            <person name="Xiao X."/>
            <person name="Hu G."/>
            <person name="Bao F."/>
            <person name="Hu Y."/>
            <person name="Wan P."/>
            <person name="Li L."/>
            <person name="Deng X."/>
            <person name="Kuang T."/>
            <person name="Xiang C."/>
            <person name="Zhu J.K."/>
            <person name="Oliver M.J."/>
            <person name="He Y."/>
        </authorList>
    </citation>
    <scope>NUCLEOTIDE SEQUENCE [LARGE SCALE GENOMIC DNA]</scope>
    <source>
        <strain evidence="3">cv. XS01</strain>
    </source>
</reference>
<dbReference type="AlphaFoldDB" id="A0A2Z7CPW2"/>
<evidence type="ECO:0000256" key="1">
    <source>
        <dbReference type="SAM" id="MobiDB-lite"/>
    </source>
</evidence>
<dbReference type="EMBL" id="KQ993864">
    <property type="protein sequence ID" value="KZV48425.1"/>
    <property type="molecule type" value="Genomic_DNA"/>
</dbReference>